<reference evidence="3 4" key="1">
    <citation type="submission" date="2019-07" db="EMBL/GenBank/DDBJ databases">
        <title>Description of 53C-WASEF.</title>
        <authorList>
            <person name="Pitt A."/>
            <person name="Hahn M.W."/>
        </authorList>
    </citation>
    <scope>NUCLEOTIDE SEQUENCE [LARGE SCALE GENOMIC DNA]</scope>
    <source>
        <strain evidence="3 4">53C-WASEF</strain>
    </source>
</reference>
<dbReference type="AlphaFoldDB" id="A0A556QP80"/>
<proteinExistence type="predicted"/>
<dbReference type="SUPFAM" id="SSF50129">
    <property type="entry name" value="GroES-like"/>
    <property type="match status" value="1"/>
</dbReference>
<dbReference type="OrthoDB" id="9769198at2"/>
<dbReference type="PANTHER" id="PTHR43401:SF2">
    <property type="entry name" value="L-THREONINE 3-DEHYDROGENASE"/>
    <property type="match status" value="1"/>
</dbReference>
<dbReference type="RefSeq" id="WP_144228782.1">
    <property type="nucleotide sequence ID" value="NZ_CBCRVV010000021.1"/>
</dbReference>
<dbReference type="PANTHER" id="PTHR43401">
    <property type="entry name" value="L-THREONINE 3-DEHYDROGENASE"/>
    <property type="match status" value="1"/>
</dbReference>
<dbReference type="Proteomes" id="UP000315648">
    <property type="component" value="Unassembled WGS sequence"/>
</dbReference>
<evidence type="ECO:0000259" key="2">
    <source>
        <dbReference type="Pfam" id="PF08240"/>
    </source>
</evidence>
<comment type="caution">
    <text evidence="3">The sequence shown here is derived from an EMBL/GenBank/DDBJ whole genome shotgun (WGS) entry which is preliminary data.</text>
</comment>
<keyword evidence="4" id="KW-1185">Reference proteome</keyword>
<dbReference type="InterPro" id="IPR011032">
    <property type="entry name" value="GroES-like_sf"/>
</dbReference>
<dbReference type="SUPFAM" id="SSF51735">
    <property type="entry name" value="NAD(P)-binding Rossmann-fold domains"/>
    <property type="match status" value="1"/>
</dbReference>
<dbReference type="InterPro" id="IPR013154">
    <property type="entry name" value="ADH-like_N"/>
</dbReference>
<organism evidence="3 4">
    <name type="scientific">Rariglobus hedericola</name>
    <dbReference type="NCBI Taxonomy" id="2597822"/>
    <lineage>
        <taxon>Bacteria</taxon>
        <taxon>Pseudomonadati</taxon>
        <taxon>Verrucomicrobiota</taxon>
        <taxon>Opitutia</taxon>
        <taxon>Opitutales</taxon>
        <taxon>Opitutaceae</taxon>
        <taxon>Rariglobus</taxon>
    </lineage>
</organism>
<evidence type="ECO:0000313" key="4">
    <source>
        <dbReference type="Proteomes" id="UP000315648"/>
    </source>
</evidence>
<dbReference type="Gene3D" id="3.40.50.720">
    <property type="entry name" value="NAD(P)-binding Rossmann-like Domain"/>
    <property type="match status" value="1"/>
</dbReference>
<gene>
    <name evidence="3" type="ORF">FPL22_03840</name>
</gene>
<dbReference type="EMBL" id="VMBG01000001">
    <property type="protein sequence ID" value="TSJ78441.1"/>
    <property type="molecule type" value="Genomic_DNA"/>
</dbReference>
<feature type="domain" description="Alcohol dehydrogenase-like N-terminal" evidence="2">
    <location>
        <begin position="28"/>
        <end position="138"/>
    </location>
</feature>
<dbReference type="Pfam" id="PF08240">
    <property type="entry name" value="ADH_N"/>
    <property type="match status" value="1"/>
</dbReference>
<dbReference type="InterPro" id="IPR036291">
    <property type="entry name" value="NAD(P)-bd_dom_sf"/>
</dbReference>
<dbReference type="InterPro" id="IPR050129">
    <property type="entry name" value="Zn_alcohol_dh"/>
</dbReference>
<dbReference type="GO" id="GO:0016491">
    <property type="term" value="F:oxidoreductase activity"/>
    <property type="evidence" value="ECO:0007669"/>
    <property type="project" value="UniProtKB-KW"/>
</dbReference>
<keyword evidence="1" id="KW-0560">Oxidoreductase</keyword>
<evidence type="ECO:0000256" key="1">
    <source>
        <dbReference type="ARBA" id="ARBA00023002"/>
    </source>
</evidence>
<sequence>MTCSCTSYHLDKAGGVFTAVTEQLPAPGPGEILLRTRRTSVCQSDVVIHKVGLPRIKKWPAVILHEASCTVEAVGESVTKFAPGDLVGLGCDIPCGDRACIYCGDEGTGDWTSCPNTQATGHEFPGFARSHAILPKWFVDLGPIVKFAAGFDPDYACQLEPLACGLEGMTRVNNCITNRVVVLIGAGSQSTYALQCAQAMGARKIILVNRGAERLARVLRDFGDERVVGVRWDENVVENVFRECRPFNEPHFVMMNAPAREGYELSVKLMGYGTVLDAHAGVKGAGGKPRIAHEVDLNNEVHYKLQCYQATHGSSMHGVNLAHDLLSNGKLPKIGLMTNASERFHHSQIAAAIKRAADSDSLKVIINWD</sequence>
<accession>A0A556QP80</accession>
<name>A0A556QP80_9BACT</name>
<dbReference type="Gene3D" id="3.90.180.10">
    <property type="entry name" value="Medium-chain alcohol dehydrogenases, catalytic domain"/>
    <property type="match status" value="1"/>
</dbReference>
<protein>
    <recommendedName>
        <fullName evidence="2">Alcohol dehydrogenase-like N-terminal domain-containing protein</fullName>
    </recommendedName>
</protein>
<evidence type="ECO:0000313" key="3">
    <source>
        <dbReference type="EMBL" id="TSJ78441.1"/>
    </source>
</evidence>